<dbReference type="OrthoDB" id="204216at2759"/>
<organism evidence="2 3">
    <name type="scientific">Nitzschia inconspicua</name>
    <dbReference type="NCBI Taxonomy" id="303405"/>
    <lineage>
        <taxon>Eukaryota</taxon>
        <taxon>Sar</taxon>
        <taxon>Stramenopiles</taxon>
        <taxon>Ochrophyta</taxon>
        <taxon>Bacillariophyta</taxon>
        <taxon>Bacillariophyceae</taxon>
        <taxon>Bacillariophycidae</taxon>
        <taxon>Bacillariales</taxon>
        <taxon>Bacillariaceae</taxon>
        <taxon>Nitzschia</taxon>
    </lineage>
</organism>
<accession>A0A9K3LMS6</accession>
<sequence length="876" mass="99066">MPRINNNMSNVQQHLFRSPRSLLILLGLLLTASRRISISGTSIPTETDASDSNHGTSNERRHHHPANYTTSIHPSLDTLITLDTFSVHMFGHVANNSNATGGTLQPISNSQNSYYGSDVHGDFEETSTDWNTPSWPQDGNVYFQTSIKRYKNLTKFDNKDFVVVIFIQRYPGGVLDCVPTDKTENDEAIPGSFDTDDNDGSNDDSHYYDYAHDGNTVGTDKTASIRSTFPALNFGTMRYFSYHGGFLEQHAAGQFPSSTTDGTTLKDGMEAGPLLLFEHRNNNYTSTTTNETTNHWCGIVSHYNEFMTQSTQHVAGSSTVKHGPMDSICPIPAGYEANTILVLHRRSSIQAAVGTWGTMLLDEYIGATQRRTHDVDYTTRYLGYSTDNGAYYYYKKEDDWPVTSNMEETMIAVHNYSQAANIPYRYWLLDSWWYYKSSGQVKGVTNWTARPDVFPHGLHYLYRQTGMFVQAHNRMWSTDNAYAKDYDFVPSKSTTVSLPTEYRFWKDLLQTAIDWGLVVYEQDWLNVQFEYQSQAFTNSTLMRQWLMEMGRAAQDCHVAVQYCMPLARHILQSVEIPAVTQVRASGDYQAGLWLQQWSVGITSLLYTALDLKPSKDNAWSMTIQPNNGERNTTEPFPEFQALILAMSAGPVAFSDKIGHSNTTLIHRTCRQDGVLLHPAQPLIPIHEWFYERTNPSSRITGHVQESKMKVNGLPSYPIVLSLELSTDFVLFPNHISGFHEQAEMWVVYDPSLSTILQEFHNDSPLLLPKSKSMTLGEYQLHFVAPVVHGWCLLGERHKFVPLSANRFVSVETNSLSMKLLLEGSTGETVEFAYAVMGNDDYKSQWCIQSKVVKIPSSGRIQVTIEKYPQLLNSETI</sequence>
<keyword evidence="3" id="KW-1185">Reference proteome</keyword>
<evidence type="ECO:0000313" key="3">
    <source>
        <dbReference type="Proteomes" id="UP000693970"/>
    </source>
</evidence>
<reference evidence="2" key="2">
    <citation type="submission" date="2021-04" db="EMBL/GenBank/DDBJ databases">
        <authorList>
            <person name="Podell S."/>
        </authorList>
    </citation>
    <scope>NUCLEOTIDE SEQUENCE</scope>
    <source>
        <strain evidence="2">Hildebrandi</strain>
    </source>
</reference>
<name>A0A9K3LMS6_9STRA</name>
<comment type="caution">
    <text evidence="2">The sequence shown here is derived from an EMBL/GenBank/DDBJ whole genome shotgun (WGS) entry which is preliminary data.</text>
</comment>
<evidence type="ECO:0000256" key="1">
    <source>
        <dbReference type="SAM" id="MobiDB-lite"/>
    </source>
</evidence>
<gene>
    <name evidence="2" type="ORF">IV203_027027</name>
</gene>
<feature type="region of interest" description="Disordered" evidence="1">
    <location>
        <begin position="185"/>
        <end position="204"/>
    </location>
</feature>
<feature type="compositionally biased region" description="Polar residues" evidence="1">
    <location>
        <begin position="41"/>
        <end position="56"/>
    </location>
</feature>
<protein>
    <submittedName>
        <fullName evidence="2">Uncharacterized protein</fullName>
    </submittedName>
</protein>
<feature type="region of interest" description="Disordered" evidence="1">
    <location>
        <begin position="41"/>
        <end position="70"/>
    </location>
</feature>
<proteinExistence type="predicted"/>
<evidence type="ECO:0000313" key="2">
    <source>
        <dbReference type="EMBL" id="KAG7363666.1"/>
    </source>
</evidence>
<reference evidence="2" key="1">
    <citation type="journal article" date="2021" name="Sci. Rep.">
        <title>Diploid genomic architecture of Nitzschia inconspicua, an elite biomass production diatom.</title>
        <authorList>
            <person name="Oliver A."/>
            <person name="Podell S."/>
            <person name="Pinowska A."/>
            <person name="Traller J.C."/>
            <person name="Smith S.R."/>
            <person name="McClure R."/>
            <person name="Beliaev A."/>
            <person name="Bohutskyi P."/>
            <person name="Hill E.A."/>
            <person name="Rabines A."/>
            <person name="Zheng H."/>
            <person name="Allen L.Z."/>
            <person name="Kuo A."/>
            <person name="Grigoriev I.V."/>
            <person name="Allen A.E."/>
            <person name="Hazlebeck D."/>
            <person name="Allen E.E."/>
        </authorList>
    </citation>
    <scope>NUCLEOTIDE SEQUENCE</scope>
    <source>
        <strain evidence="2">Hildebrandi</strain>
    </source>
</reference>
<dbReference type="EMBL" id="JAGRRH010000010">
    <property type="protein sequence ID" value="KAG7363666.1"/>
    <property type="molecule type" value="Genomic_DNA"/>
</dbReference>
<dbReference type="AlphaFoldDB" id="A0A9K3LMS6"/>
<dbReference type="Proteomes" id="UP000693970">
    <property type="component" value="Unassembled WGS sequence"/>
</dbReference>